<evidence type="ECO:0000259" key="3">
    <source>
        <dbReference type="PROSITE" id="PS50893"/>
    </source>
</evidence>
<keyword evidence="5" id="KW-1185">Reference proteome</keyword>
<dbReference type="PANTHER" id="PTHR43038">
    <property type="entry name" value="ATP-BINDING CASSETTE, SUB-FAMILY H, MEMBER 1"/>
    <property type="match status" value="1"/>
</dbReference>
<proteinExistence type="predicted"/>
<name>A0A5D0NKC4_9ACTN</name>
<dbReference type="SUPFAM" id="SSF52540">
    <property type="entry name" value="P-loop containing nucleoside triphosphate hydrolases"/>
    <property type="match status" value="1"/>
</dbReference>
<dbReference type="GO" id="GO:0016887">
    <property type="term" value="F:ATP hydrolysis activity"/>
    <property type="evidence" value="ECO:0007669"/>
    <property type="project" value="InterPro"/>
</dbReference>
<keyword evidence="1" id="KW-0547">Nucleotide-binding</keyword>
<accession>A0A5D0NKC4</accession>
<dbReference type="STRING" id="1220554.GCA_001552135_02856"/>
<dbReference type="GO" id="GO:0005524">
    <property type="term" value="F:ATP binding"/>
    <property type="evidence" value="ECO:0007669"/>
    <property type="project" value="UniProtKB-KW"/>
</dbReference>
<dbReference type="PROSITE" id="PS50893">
    <property type="entry name" value="ABC_TRANSPORTER_2"/>
    <property type="match status" value="1"/>
</dbReference>
<dbReference type="InterPro" id="IPR027417">
    <property type="entry name" value="P-loop_NTPase"/>
</dbReference>
<dbReference type="Proteomes" id="UP000323380">
    <property type="component" value="Unassembled WGS sequence"/>
</dbReference>
<keyword evidence="2 4" id="KW-0067">ATP-binding</keyword>
<evidence type="ECO:0000313" key="5">
    <source>
        <dbReference type="Proteomes" id="UP000323380"/>
    </source>
</evidence>
<dbReference type="InterPro" id="IPR003593">
    <property type="entry name" value="AAA+_ATPase"/>
</dbReference>
<dbReference type="AlphaFoldDB" id="A0A5D0NKC4"/>
<feature type="domain" description="ABC transporter" evidence="3">
    <location>
        <begin position="7"/>
        <end position="199"/>
    </location>
</feature>
<dbReference type="InterPro" id="IPR003439">
    <property type="entry name" value="ABC_transporter-like_ATP-bd"/>
</dbReference>
<dbReference type="PANTHER" id="PTHR43038:SF7">
    <property type="entry name" value="ABC TRANSPORT SYSTEM ATP-BINDING PROTEIN"/>
    <property type="match status" value="1"/>
</dbReference>
<dbReference type="SMART" id="SM00382">
    <property type="entry name" value="AAA"/>
    <property type="match status" value="1"/>
</dbReference>
<reference evidence="4 5" key="1">
    <citation type="submission" date="2019-08" db="EMBL/GenBank/DDBJ databases">
        <title>Actinomadura sp. nov. CYP1-5 isolated from mountain soil.</title>
        <authorList>
            <person name="Songsumanus A."/>
            <person name="Kuncharoen N."/>
            <person name="Kudo T."/>
            <person name="Yuki M."/>
            <person name="Igarashi Y."/>
            <person name="Tanasupawat S."/>
        </authorList>
    </citation>
    <scope>NUCLEOTIDE SEQUENCE [LARGE SCALE GENOMIC DNA]</scope>
    <source>
        <strain evidence="4 5">JCM 14158</strain>
    </source>
</reference>
<dbReference type="CDD" id="cd03230">
    <property type="entry name" value="ABC_DR_subfamily_A"/>
    <property type="match status" value="1"/>
</dbReference>
<protein>
    <submittedName>
        <fullName evidence="4">ABC transporter ATP-binding protein</fullName>
    </submittedName>
</protein>
<gene>
    <name evidence="4" type="ORF">FXF69_22455</name>
</gene>
<dbReference type="RefSeq" id="WP_083980668.1">
    <property type="nucleotide sequence ID" value="NZ_VSFG01000004.1"/>
</dbReference>
<evidence type="ECO:0000256" key="2">
    <source>
        <dbReference type="ARBA" id="ARBA00022840"/>
    </source>
</evidence>
<evidence type="ECO:0000256" key="1">
    <source>
        <dbReference type="ARBA" id="ARBA00022741"/>
    </source>
</evidence>
<evidence type="ECO:0000313" key="4">
    <source>
        <dbReference type="EMBL" id="TYB44897.1"/>
    </source>
</evidence>
<organism evidence="4 5">
    <name type="scientific">Actinomadura chibensis</name>
    <dbReference type="NCBI Taxonomy" id="392828"/>
    <lineage>
        <taxon>Bacteria</taxon>
        <taxon>Bacillati</taxon>
        <taxon>Actinomycetota</taxon>
        <taxon>Actinomycetes</taxon>
        <taxon>Streptosporangiales</taxon>
        <taxon>Thermomonosporaceae</taxon>
        <taxon>Actinomadura</taxon>
    </lineage>
</organism>
<dbReference type="EMBL" id="VSFG01000004">
    <property type="protein sequence ID" value="TYB44897.1"/>
    <property type="molecule type" value="Genomic_DNA"/>
</dbReference>
<sequence length="199" mass="21948">MRSGPALTAAGIGKRFRRRVVLERAALSVRPGEVVAVVGENGTGKTTLLRICAGLLRPDSGRVTRHGRVGYCPQEPQLMERLTVRDHLVLFGRAAGWDAARAVEDGARILADFGLTERERVQVRRLSGGGRQKLNLALALLGDPAVLLLDEPYQGFDHGAYVDFWEAVNAWRDERRAVVVVTHLLAELWRVDRAIELPA</sequence>
<dbReference type="Gene3D" id="3.40.50.300">
    <property type="entry name" value="P-loop containing nucleotide triphosphate hydrolases"/>
    <property type="match status" value="1"/>
</dbReference>
<dbReference type="Pfam" id="PF00005">
    <property type="entry name" value="ABC_tran"/>
    <property type="match status" value="1"/>
</dbReference>
<comment type="caution">
    <text evidence="4">The sequence shown here is derived from an EMBL/GenBank/DDBJ whole genome shotgun (WGS) entry which is preliminary data.</text>
</comment>